<dbReference type="Proteomes" id="UP000001070">
    <property type="component" value="Unassembled WGS sequence"/>
</dbReference>
<feature type="compositionally biased region" description="Polar residues" evidence="1">
    <location>
        <begin position="1"/>
        <end position="10"/>
    </location>
</feature>
<accession>B4JZN3</accession>
<feature type="compositionally biased region" description="Basic and acidic residues" evidence="1">
    <location>
        <begin position="15"/>
        <end position="39"/>
    </location>
</feature>
<protein>
    <submittedName>
        <fullName evidence="2">GH23967</fullName>
    </submittedName>
</protein>
<dbReference type="EMBL" id="CH916380">
    <property type="protein sequence ID" value="EDV90899.1"/>
    <property type="molecule type" value="Genomic_DNA"/>
</dbReference>
<dbReference type="InParanoid" id="B4JZN3"/>
<proteinExistence type="predicted"/>
<feature type="region of interest" description="Disordered" evidence="1">
    <location>
        <begin position="1"/>
        <end position="114"/>
    </location>
</feature>
<name>B4JZN3_DROGR</name>
<reference evidence="2 3" key="1">
    <citation type="journal article" date="2007" name="Nature">
        <title>Evolution of genes and genomes on the Drosophila phylogeny.</title>
        <authorList>
            <consortium name="Drosophila 12 Genomes Consortium"/>
            <person name="Clark A.G."/>
            <person name="Eisen M.B."/>
            <person name="Smith D.R."/>
            <person name="Bergman C.M."/>
            <person name="Oliver B."/>
            <person name="Markow T.A."/>
            <person name="Kaufman T.C."/>
            <person name="Kellis M."/>
            <person name="Gelbart W."/>
            <person name="Iyer V.N."/>
            <person name="Pollard D.A."/>
            <person name="Sackton T.B."/>
            <person name="Larracuente A.M."/>
            <person name="Singh N.D."/>
            <person name="Abad J.P."/>
            <person name="Abt D.N."/>
            <person name="Adryan B."/>
            <person name="Aguade M."/>
            <person name="Akashi H."/>
            <person name="Anderson W.W."/>
            <person name="Aquadro C.F."/>
            <person name="Ardell D.H."/>
            <person name="Arguello R."/>
            <person name="Artieri C.G."/>
            <person name="Barbash D.A."/>
            <person name="Barker D."/>
            <person name="Barsanti P."/>
            <person name="Batterham P."/>
            <person name="Batzoglou S."/>
            <person name="Begun D."/>
            <person name="Bhutkar A."/>
            <person name="Blanco E."/>
            <person name="Bosak S.A."/>
            <person name="Bradley R.K."/>
            <person name="Brand A.D."/>
            <person name="Brent M.R."/>
            <person name="Brooks A.N."/>
            <person name="Brown R.H."/>
            <person name="Butlin R.K."/>
            <person name="Caggese C."/>
            <person name="Calvi B.R."/>
            <person name="Bernardo de Carvalho A."/>
            <person name="Caspi A."/>
            <person name="Castrezana S."/>
            <person name="Celniker S.E."/>
            <person name="Chang J.L."/>
            <person name="Chapple C."/>
            <person name="Chatterji S."/>
            <person name="Chinwalla A."/>
            <person name="Civetta A."/>
            <person name="Clifton S.W."/>
            <person name="Comeron J.M."/>
            <person name="Costello J.C."/>
            <person name="Coyne J.A."/>
            <person name="Daub J."/>
            <person name="David R.G."/>
            <person name="Delcher A.L."/>
            <person name="Delehaunty K."/>
            <person name="Do C.B."/>
            <person name="Ebling H."/>
            <person name="Edwards K."/>
            <person name="Eickbush T."/>
            <person name="Evans J.D."/>
            <person name="Filipski A."/>
            <person name="Findeiss S."/>
            <person name="Freyhult E."/>
            <person name="Fulton L."/>
            <person name="Fulton R."/>
            <person name="Garcia A.C."/>
            <person name="Gardiner A."/>
            <person name="Garfield D.A."/>
            <person name="Garvin B.E."/>
            <person name="Gibson G."/>
            <person name="Gilbert D."/>
            <person name="Gnerre S."/>
            <person name="Godfrey J."/>
            <person name="Good R."/>
            <person name="Gotea V."/>
            <person name="Gravely B."/>
            <person name="Greenberg A.J."/>
            <person name="Griffiths-Jones S."/>
            <person name="Gross S."/>
            <person name="Guigo R."/>
            <person name="Gustafson E.A."/>
            <person name="Haerty W."/>
            <person name="Hahn M.W."/>
            <person name="Halligan D.L."/>
            <person name="Halpern A.L."/>
            <person name="Halter G.M."/>
            <person name="Han M.V."/>
            <person name="Heger A."/>
            <person name="Hillier L."/>
            <person name="Hinrichs A.S."/>
            <person name="Holmes I."/>
            <person name="Hoskins R.A."/>
            <person name="Hubisz M.J."/>
            <person name="Hultmark D."/>
            <person name="Huntley M.A."/>
            <person name="Jaffe D.B."/>
            <person name="Jagadeeshan S."/>
            <person name="Jeck W.R."/>
            <person name="Johnson J."/>
            <person name="Jones C.D."/>
            <person name="Jordan W.C."/>
            <person name="Karpen G.H."/>
            <person name="Kataoka E."/>
            <person name="Keightley P.D."/>
            <person name="Kheradpour P."/>
            <person name="Kirkness E.F."/>
            <person name="Koerich L.B."/>
            <person name="Kristiansen K."/>
            <person name="Kudrna D."/>
            <person name="Kulathinal R.J."/>
            <person name="Kumar S."/>
            <person name="Kwok R."/>
            <person name="Lander E."/>
            <person name="Langley C.H."/>
            <person name="Lapoint R."/>
            <person name="Lazzaro B.P."/>
            <person name="Lee S.J."/>
            <person name="Levesque L."/>
            <person name="Li R."/>
            <person name="Lin C.F."/>
            <person name="Lin M.F."/>
            <person name="Lindblad-Toh K."/>
            <person name="Llopart A."/>
            <person name="Long M."/>
            <person name="Low L."/>
            <person name="Lozovsky E."/>
            <person name="Lu J."/>
            <person name="Luo M."/>
            <person name="Machado C.A."/>
            <person name="Makalowski W."/>
            <person name="Marzo M."/>
            <person name="Matsuda M."/>
            <person name="Matzkin L."/>
            <person name="McAllister B."/>
            <person name="McBride C.S."/>
            <person name="McKernan B."/>
            <person name="McKernan K."/>
            <person name="Mendez-Lago M."/>
            <person name="Minx P."/>
            <person name="Mollenhauer M.U."/>
            <person name="Montooth K."/>
            <person name="Mount S.M."/>
            <person name="Mu X."/>
            <person name="Myers E."/>
            <person name="Negre B."/>
            <person name="Newfeld S."/>
            <person name="Nielsen R."/>
            <person name="Noor M.A."/>
            <person name="O'Grady P."/>
            <person name="Pachter L."/>
            <person name="Papaceit M."/>
            <person name="Parisi M.J."/>
            <person name="Parisi M."/>
            <person name="Parts L."/>
            <person name="Pedersen J.S."/>
            <person name="Pesole G."/>
            <person name="Phillippy A.M."/>
            <person name="Ponting C.P."/>
            <person name="Pop M."/>
            <person name="Porcelli D."/>
            <person name="Powell J.R."/>
            <person name="Prohaska S."/>
            <person name="Pruitt K."/>
            <person name="Puig M."/>
            <person name="Quesneville H."/>
            <person name="Ram K.R."/>
            <person name="Rand D."/>
            <person name="Rasmussen M.D."/>
            <person name="Reed L.K."/>
            <person name="Reenan R."/>
            <person name="Reily A."/>
            <person name="Remington K.A."/>
            <person name="Rieger T.T."/>
            <person name="Ritchie M.G."/>
            <person name="Robin C."/>
            <person name="Rogers Y.H."/>
            <person name="Rohde C."/>
            <person name="Rozas J."/>
            <person name="Rubenfield M.J."/>
            <person name="Ruiz A."/>
            <person name="Russo S."/>
            <person name="Salzberg S.L."/>
            <person name="Sanchez-Gracia A."/>
            <person name="Saranga D.J."/>
            <person name="Sato H."/>
            <person name="Schaeffer S.W."/>
            <person name="Schatz M.C."/>
            <person name="Schlenke T."/>
            <person name="Schwartz R."/>
            <person name="Segarra C."/>
            <person name="Singh R.S."/>
            <person name="Sirot L."/>
            <person name="Sirota M."/>
            <person name="Sisneros N.B."/>
            <person name="Smith C.D."/>
            <person name="Smith T.F."/>
            <person name="Spieth J."/>
            <person name="Stage D.E."/>
            <person name="Stark A."/>
            <person name="Stephan W."/>
            <person name="Strausberg R.L."/>
            <person name="Strempel S."/>
            <person name="Sturgill D."/>
            <person name="Sutton G."/>
            <person name="Sutton G.G."/>
            <person name="Tao W."/>
            <person name="Teichmann S."/>
            <person name="Tobari Y.N."/>
            <person name="Tomimura Y."/>
            <person name="Tsolas J.M."/>
            <person name="Valente V.L."/>
            <person name="Venter E."/>
            <person name="Venter J.C."/>
            <person name="Vicario S."/>
            <person name="Vieira F.G."/>
            <person name="Vilella A.J."/>
            <person name="Villasante A."/>
            <person name="Walenz B."/>
            <person name="Wang J."/>
            <person name="Wasserman M."/>
            <person name="Watts T."/>
            <person name="Wilson D."/>
            <person name="Wilson R.K."/>
            <person name="Wing R.A."/>
            <person name="Wolfner M.F."/>
            <person name="Wong A."/>
            <person name="Wong G.K."/>
            <person name="Wu C.I."/>
            <person name="Wu G."/>
            <person name="Yamamoto D."/>
            <person name="Yang H.P."/>
            <person name="Yang S.P."/>
            <person name="Yorke J.A."/>
            <person name="Yoshida K."/>
            <person name="Zdobnov E."/>
            <person name="Zhang P."/>
            <person name="Zhang Y."/>
            <person name="Zimin A.V."/>
            <person name="Baldwin J."/>
            <person name="Abdouelleil A."/>
            <person name="Abdulkadir J."/>
            <person name="Abebe A."/>
            <person name="Abera B."/>
            <person name="Abreu J."/>
            <person name="Acer S.C."/>
            <person name="Aftuck L."/>
            <person name="Alexander A."/>
            <person name="An P."/>
            <person name="Anderson E."/>
            <person name="Anderson S."/>
            <person name="Arachi H."/>
            <person name="Azer M."/>
            <person name="Bachantsang P."/>
            <person name="Barry A."/>
            <person name="Bayul T."/>
            <person name="Berlin A."/>
            <person name="Bessette D."/>
            <person name="Bloom T."/>
            <person name="Blye J."/>
            <person name="Boguslavskiy L."/>
            <person name="Bonnet C."/>
            <person name="Boukhgalter B."/>
            <person name="Bourzgui I."/>
            <person name="Brown A."/>
            <person name="Cahill P."/>
            <person name="Channer S."/>
            <person name="Cheshatsang Y."/>
            <person name="Chuda L."/>
            <person name="Citroen M."/>
            <person name="Collymore A."/>
            <person name="Cooke P."/>
            <person name="Costello M."/>
            <person name="D'Aco K."/>
            <person name="Daza R."/>
            <person name="De Haan G."/>
            <person name="DeGray S."/>
            <person name="DeMaso C."/>
            <person name="Dhargay N."/>
            <person name="Dooley K."/>
            <person name="Dooley E."/>
            <person name="Doricent M."/>
            <person name="Dorje P."/>
            <person name="Dorjee K."/>
            <person name="Dupes A."/>
            <person name="Elong R."/>
            <person name="Falk J."/>
            <person name="Farina A."/>
            <person name="Faro S."/>
            <person name="Ferguson D."/>
            <person name="Fisher S."/>
            <person name="Foley C.D."/>
            <person name="Franke A."/>
            <person name="Friedrich D."/>
            <person name="Gadbois L."/>
            <person name="Gearin G."/>
            <person name="Gearin C.R."/>
            <person name="Giannoukos G."/>
            <person name="Goode T."/>
            <person name="Graham J."/>
            <person name="Grandbois E."/>
            <person name="Grewal S."/>
            <person name="Gyaltsen K."/>
            <person name="Hafez N."/>
            <person name="Hagos B."/>
            <person name="Hall J."/>
            <person name="Henson C."/>
            <person name="Hollinger A."/>
            <person name="Honan T."/>
            <person name="Huard M.D."/>
            <person name="Hughes L."/>
            <person name="Hurhula B."/>
            <person name="Husby M.E."/>
            <person name="Kamat A."/>
            <person name="Kanga B."/>
            <person name="Kashin S."/>
            <person name="Khazanovich D."/>
            <person name="Kisner P."/>
            <person name="Lance K."/>
            <person name="Lara M."/>
            <person name="Lee W."/>
            <person name="Lennon N."/>
            <person name="Letendre F."/>
            <person name="LeVine R."/>
            <person name="Lipovsky A."/>
            <person name="Liu X."/>
            <person name="Liu J."/>
            <person name="Liu S."/>
            <person name="Lokyitsang T."/>
            <person name="Lokyitsang Y."/>
            <person name="Lubonja R."/>
            <person name="Lui A."/>
            <person name="MacDonald P."/>
            <person name="Magnisalis V."/>
            <person name="Maru K."/>
            <person name="Matthews C."/>
            <person name="McCusker W."/>
            <person name="McDonough S."/>
            <person name="Mehta T."/>
            <person name="Meldrim J."/>
            <person name="Meneus L."/>
            <person name="Mihai O."/>
            <person name="Mihalev A."/>
            <person name="Mihova T."/>
            <person name="Mittelman R."/>
            <person name="Mlenga V."/>
            <person name="Montmayeur A."/>
            <person name="Mulrain L."/>
            <person name="Navidi A."/>
            <person name="Naylor J."/>
            <person name="Negash T."/>
            <person name="Nguyen T."/>
            <person name="Nguyen N."/>
            <person name="Nicol R."/>
            <person name="Norbu C."/>
            <person name="Norbu N."/>
            <person name="Novod N."/>
            <person name="O'Neill B."/>
            <person name="Osman S."/>
            <person name="Markiewicz E."/>
            <person name="Oyono O.L."/>
            <person name="Patti C."/>
            <person name="Phunkhang P."/>
            <person name="Pierre F."/>
            <person name="Priest M."/>
            <person name="Raghuraman S."/>
            <person name="Rege F."/>
            <person name="Reyes R."/>
            <person name="Rise C."/>
            <person name="Rogov P."/>
            <person name="Ross K."/>
            <person name="Ryan E."/>
            <person name="Settipalli S."/>
            <person name="Shea T."/>
            <person name="Sherpa N."/>
            <person name="Shi L."/>
            <person name="Shih D."/>
            <person name="Sparrow T."/>
            <person name="Spaulding J."/>
            <person name="Stalker J."/>
            <person name="Stange-Thomann N."/>
            <person name="Stavropoulos S."/>
            <person name="Stone C."/>
            <person name="Strader C."/>
            <person name="Tesfaye S."/>
            <person name="Thomson T."/>
            <person name="Thoulutsang Y."/>
            <person name="Thoulutsang D."/>
            <person name="Topham K."/>
            <person name="Topping I."/>
            <person name="Tsamla T."/>
            <person name="Vassiliev H."/>
            <person name="Vo A."/>
            <person name="Wangchuk T."/>
            <person name="Wangdi T."/>
            <person name="Weiand M."/>
            <person name="Wilkinson J."/>
            <person name="Wilson A."/>
            <person name="Yadav S."/>
            <person name="Young G."/>
            <person name="Yu Q."/>
            <person name="Zembek L."/>
            <person name="Zhong D."/>
            <person name="Zimmer A."/>
            <person name="Zwirko Z."/>
            <person name="Jaffe D.B."/>
            <person name="Alvarez P."/>
            <person name="Brockman W."/>
            <person name="Butler J."/>
            <person name="Chin C."/>
            <person name="Gnerre S."/>
            <person name="Grabherr M."/>
            <person name="Kleber M."/>
            <person name="Mauceli E."/>
            <person name="MacCallum I."/>
        </authorList>
    </citation>
    <scope>NUCLEOTIDE SEQUENCE [LARGE SCALE GENOMIC DNA]</scope>
    <source>
        <strain evidence="3">Tucson 15287-2541.00</strain>
    </source>
</reference>
<evidence type="ECO:0000313" key="3">
    <source>
        <dbReference type="Proteomes" id="UP000001070"/>
    </source>
</evidence>
<feature type="compositionally biased region" description="Basic and acidic residues" evidence="1">
    <location>
        <begin position="51"/>
        <end position="71"/>
    </location>
</feature>
<evidence type="ECO:0000256" key="1">
    <source>
        <dbReference type="SAM" id="MobiDB-lite"/>
    </source>
</evidence>
<dbReference type="AlphaFoldDB" id="B4JZN3"/>
<evidence type="ECO:0000313" key="2">
    <source>
        <dbReference type="EMBL" id="EDV90899.1"/>
    </source>
</evidence>
<dbReference type="HOGENOM" id="CLU_2123581_0_0_1"/>
<sequence>MQLNSKSLWSPNAPPDHRPTSEKDTKESLPRREEPHQESAMDEQAPPDSRLTSETDTKKSLPRREEPHQDSAMDEQEYPDSRRTTQGRSTRDPIIAGMHLEQSAAPPHTGVVGE</sequence>
<organism evidence="3">
    <name type="scientific">Drosophila grimshawi</name>
    <name type="common">Hawaiian fruit fly</name>
    <name type="synonym">Idiomyia grimshawi</name>
    <dbReference type="NCBI Taxonomy" id="7222"/>
    <lineage>
        <taxon>Eukaryota</taxon>
        <taxon>Metazoa</taxon>
        <taxon>Ecdysozoa</taxon>
        <taxon>Arthropoda</taxon>
        <taxon>Hexapoda</taxon>
        <taxon>Insecta</taxon>
        <taxon>Pterygota</taxon>
        <taxon>Neoptera</taxon>
        <taxon>Endopterygota</taxon>
        <taxon>Diptera</taxon>
        <taxon>Brachycera</taxon>
        <taxon>Muscomorpha</taxon>
        <taxon>Ephydroidea</taxon>
        <taxon>Drosophilidae</taxon>
        <taxon>Drosophila</taxon>
        <taxon>Hawaiian Drosophila</taxon>
    </lineage>
</organism>
<gene>
    <name evidence="2" type="primary">Dgri\GH23967</name>
    <name evidence="2" type="ORF">Dgri_GH23967</name>
</gene>
<keyword evidence="3" id="KW-1185">Reference proteome</keyword>